<sequence>RVTVPISSYAFSSFPVPSETAIPAVFPVTDPIIPPAVGAAVVPDFEAAWTTAYQKAEAL</sequence>
<reference evidence="1" key="1">
    <citation type="submission" date="2022-08" db="EMBL/GenBank/DDBJ databases">
        <title>A Global Phylogenomic Analysis of the Shiitake Genus Lentinula.</title>
        <authorList>
            <consortium name="DOE Joint Genome Institute"/>
            <person name="Sierra-Patev S."/>
            <person name="Min B."/>
            <person name="Naranjo-Ortiz M."/>
            <person name="Looney B."/>
            <person name="Konkel Z."/>
            <person name="Slot J.C."/>
            <person name="Sakamoto Y."/>
            <person name="Steenwyk J.L."/>
            <person name="Rokas A."/>
            <person name="Carro J."/>
            <person name="Camarero S."/>
            <person name="Ferreira P."/>
            <person name="Molpeceres G."/>
            <person name="Ruiz-Duenas F.J."/>
            <person name="Serrano A."/>
            <person name="Henrissat B."/>
            <person name="Drula E."/>
            <person name="Hughes K.W."/>
            <person name="Mata J.L."/>
            <person name="Ishikawa N.K."/>
            <person name="Vargas-Isla R."/>
            <person name="Ushijima S."/>
            <person name="Smith C.A."/>
            <person name="Ahrendt S."/>
            <person name="Andreopoulos W."/>
            <person name="He G."/>
            <person name="Labutti K."/>
            <person name="Lipzen A."/>
            <person name="Ng V."/>
            <person name="Riley R."/>
            <person name="Sandor L."/>
            <person name="Barry K."/>
            <person name="Martinez A.T."/>
            <person name="Xiao Y."/>
            <person name="Gibbons J.G."/>
            <person name="Terashima K."/>
            <person name="Grigoriev I.V."/>
            <person name="Hibbett D.S."/>
        </authorList>
    </citation>
    <scope>NUCLEOTIDE SEQUENCE</scope>
    <source>
        <strain evidence="1">JLM2183</strain>
    </source>
</reference>
<feature type="non-terminal residue" evidence="1">
    <location>
        <position position="1"/>
    </location>
</feature>
<protein>
    <submittedName>
        <fullName evidence="1">Uncharacterized protein</fullName>
    </submittedName>
</protein>
<dbReference type="Proteomes" id="UP001150266">
    <property type="component" value="Unassembled WGS sequence"/>
</dbReference>
<accession>A0A9W9AGG8</accession>
<evidence type="ECO:0000313" key="1">
    <source>
        <dbReference type="EMBL" id="KAJ4481911.1"/>
    </source>
</evidence>
<dbReference type="OrthoDB" id="416222at2759"/>
<name>A0A9W9AGG8_9AGAR</name>
<organism evidence="1 2">
    <name type="scientific">Lentinula aciculospora</name>
    <dbReference type="NCBI Taxonomy" id="153920"/>
    <lineage>
        <taxon>Eukaryota</taxon>
        <taxon>Fungi</taxon>
        <taxon>Dikarya</taxon>
        <taxon>Basidiomycota</taxon>
        <taxon>Agaricomycotina</taxon>
        <taxon>Agaricomycetes</taxon>
        <taxon>Agaricomycetidae</taxon>
        <taxon>Agaricales</taxon>
        <taxon>Marasmiineae</taxon>
        <taxon>Omphalotaceae</taxon>
        <taxon>Lentinula</taxon>
    </lineage>
</organism>
<feature type="non-terminal residue" evidence="1">
    <location>
        <position position="59"/>
    </location>
</feature>
<proteinExistence type="predicted"/>
<gene>
    <name evidence="1" type="ORF">J3R30DRAFT_3263084</name>
</gene>
<evidence type="ECO:0000313" key="2">
    <source>
        <dbReference type="Proteomes" id="UP001150266"/>
    </source>
</evidence>
<comment type="caution">
    <text evidence="1">The sequence shown here is derived from an EMBL/GenBank/DDBJ whole genome shotgun (WGS) entry which is preliminary data.</text>
</comment>
<dbReference type="EMBL" id="JAOTPV010000005">
    <property type="protein sequence ID" value="KAJ4481911.1"/>
    <property type="molecule type" value="Genomic_DNA"/>
</dbReference>
<keyword evidence="2" id="KW-1185">Reference proteome</keyword>
<dbReference type="AlphaFoldDB" id="A0A9W9AGG8"/>